<dbReference type="RefSeq" id="WP_201636915.1">
    <property type="nucleotide sequence ID" value="NZ_JAEQNB010000005.1"/>
</dbReference>
<evidence type="ECO:0000313" key="1">
    <source>
        <dbReference type="EMBL" id="MBL0388187.1"/>
    </source>
</evidence>
<accession>A0ABS1JD26</accession>
<dbReference type="Proteomes" id="UP000602284">
    <property type="component" value="Unassembled WGS sequence"/>
</dbReference>
<sequence>MQPHVHLHNYQQKAGEVEQAARSLINSALYYLDDPSLPDSIGNARRCLETAKSVLIGLYHPTTTAETAAVESWGFSNNVDPTPQDYPYYPI</sequence>
<organism evidence="1 2">
    <name type="scientific">Tumebacillus amylolyticus</name>
    <dbReference type="NCBI Taxonomy" id="2801339"/>
    <lineage>
        <taxon>Bacteria</taxon>
        <taxon>Bacillati</taxon>
        <taxon>Bacillota</taxon>
        <taxon>Bacilli</taxon>
        <taxon>Bacillales</taxon>
        <taxon>Alicyclobacillaceae</taxon>
        <taxon>Tumebacillus</taxon>
    </lineage>
</organism>
<protein>
    <submittedName>
        <fullName evidence="1">Uncharacterized protein</fullName>
    </submittedName>
</protein>
<proteinExistence type="predicted"/>
<gene>
    <name evidence="1" type="ORF">JJB07_16335</name>
</gene>
<name>A0ABS1JD26_9BACL</name>
<evidence type="ECO:0000313" key="2">
    <source>
        <dbReference type="Proteomes" id="UP000602284"/>
    </source>
</evidence>
<reference evidence="1 2" key="1">
    <citation type="submission" date="2021-01" db="EMBL/GenBank/DDBJ databases">
        <title>Tumebacillus sp. strain ITR2 16S ribosomal RNA gene Genome sequencing and assembly.</title>
        <authorList>
            <person name="Kang M."/>
        </authorList>
    </citation>
    <scope>NUCLEOTIDE SEQUENCE [LARGE SCALE GENOMIC DNA]</scope>
    <source>
        <strain evidence="1 2">ITR2</strain>
    </source>
</reference>
<comment type="caution">
    <text evidence="1">The sequence shown here is derived from an EMBL/GenBank/DDBJ whole genome shotgun (WGS) entry which is preliminary data.</text>
</comment>
<dbReference type="EMBL" id="JAEQNB010000005">
    <property type="protein sequence ID" value="MBL0388187.1"/>
    <property type="molecule type" value="Genomic_DNA"/>
</dbReference>
<keyword evidence="2" id="KW-1185">Reference proteome</keyword>